<dbReference type="InterPro" id="IPR007248">
    <property type="entry name" value="Mpv17_PMP22"/>
</dbReference>
<evidence type="ECO:0000313" key="8">
    <source>
        <dbReference type="Proteomes" id="UP000736672"/>
    </source>
</evidence>
<keyword evidence="4" id="KW-1133">Transmembrane helix</keyword>
<dbReference type="EMBL" id="JAGTJS010000039">
    <property type="protein sequence ID" value="KAH7230291.1"/>
    <property type="molecule type" value="Genomic_DNA"/>
</dbReference>
<dbReference type="AlphaFoldDB" id="A0A9P9JRA1"/>
<name>A0A9P9JRA1_FUSSL</name>
<sequence>MAASRSEIPLIVSVTLLNTILAATSSLLAQALTSYRTDQPLIIDWVPVAQFIIWTIISTPPNYLWQDYLEQTFPAYHAAPTHAAAEKVMWSDDEAINGMIAKVDLVEPKFNVRNALVKTMLDQTAGAAVNTFLFSIFMHALKAAIARPAGLKASGQTATFSFSGSAINYDCVDWSLVLARAQAEFFPLLMAGWKLWPAVSLTNFVFIKTVEGRNLLSGLAGVGWGIYISLFTAE</sequence>
<comment type="caution">
    <text evidence="7">The sequence shown here is derived from an EMBL/GenBank/DDBJ whole genome shotgun (WGS) entry which is preliminary data.</text>
</comment>
<protein>
    <recommendedName>
        <fullName evidence="9">Glomerulosclerosis protein Mpv17</fullName>
    </recommendedName>
</protein>
<comment type="similarity">
    <text evidence="2 6">Belongs to the peroxisomal membrane protein PXMP2/4 family.</text>
</comment>
<evidence type="ECO:0000256" key="6">
    <source>
        <dbReference type="RuleBase" id="RU363053"/>
    </source>
</evidence>
<evidence type="ECO:0008006" key="9">
    <source>
        <dbReference type="Google" id="ProtNLM"/>
    </source>
</evidence>
<evidence type="ECO:0000256" key="2">
    <source>
        <dbReference type="ARBA" id="ARBA00006824"/>
    </source>
</evidence>
<keyword evidence="8" id="KW-1185">Reference proteome</keyword>
<dbReference type="OrthoDB" id="10267969at2759"/>
<keyword evidence="3" id="KW-0812">Transmembrane</keyword>
<accession>A0A9P9JRA1</accession>
<dbReference type="PANTHER" id="PTHR11266:SF80">
    <property type="entry name" value="PEROXISOMAL MEMBRANE PROTEIN 2"/>
    <property type="match status" value="1"/>
</dbReference>
<evidence type="ECO:0000256" key="4">
    <source>
        <dbReference type="ARBA" id="ARBA00022989"/>
    </source>
</evidence>
<dbReference type="PANTHER" id="PTHR11266">
    <property type="entry name" value="PEROXISOMAL MEMBRANE PROTEIN 2, PXMP2 MPV17"/>
    <property type="match status" value="1"/>
</dbReference>
<comment type="subcellular location">
    <subcellularLocation>
        <location evidence="1">Membrane</location>
        <topology evidence="1">Multi-pass membrane protein</topology>
    </subcellularLocation>
</comment>
<reference evidence="7" key="1">
    <citation type="journal article" date="2021" name="Nat. Commun.">
        <title>Genetic determinants of endophytism in the Arabidopsis root mycobiome.</title>
        <authorList>
            <person name="Mesny F."/>
            <person name="Miyauchi S."/>
            <person name="Thiergart T."/>
            <person name="Pickel B."/>
            <person name="Atanasova L."/>
            <person name="Karlsson M."/>
            <person name="Huettel B."/>
            <person name="Barry K.W."/>
            <person name="Haridas S."/>
            <person name="Chen C."/>
            <person name="Bauer D."/>
            <person name="Andreopoulos W."/>
            <person name="Pangilinan J."/>
            <person name="LaButti K."/>
            <person name="Riley R."/>
            <person name="Lipzen A."/>
            <person name="Clum A."/>
            <person name="Drula E."/>
            <person name="Henrissat B."/>
            <person name="Kohler A."/>
            <person name="Grigoriev I.V."/>
            <person name="Martin F.M."/>
            <person name="Hacquard S."/>
        </authorList>
    </citation>
    <scope>NUCLEOTIDE SEQUENCE</scope>
    <source>
        <strain evidence="7">FSSC 5 MPI-SDFR-AT-0091</strain>
    </source>
</reference>
<evidence type="ECO:0000256" key="5">
    <source>
        <dbReference type="ARBA" id="ARBA00023136"/>
    </source>
</evidence>
<evidence type="ECO:0000313" key="7">
    <source>
        <dbReference type="EMBL" id="KAH7230291.1"/>
    </source>
</evidence>
<organism evidence="7 8">
    <name type="scientific">Fusarium solani</name>
    <name type="common">Filamentous fungus</name>
    <dbReference type="NCBI Taxonomy" id="169388"/>
    <lineage>
        <taxon>Eukaryota</taxon>
        <taxon>Fungi</taxon>
        <taxon>Dikarya</taxon>
        <taxon>Ascomycota</taxon>
        <taxon>Pezizomycotina</taxon>
        <taxon>Sordariomycetes</taxon>
        <taxon>Hypocreomycetidae</taxon>
        <taxon>Hypocreales</taxon>
        <taxon>Nectriaceae</taxon>
        <taxon>Fusarium</taxon>
        <taxon>Fusarium solani species complex</taxon>
    </lineage>
</organism>
<dbReference type="GO" id="GO:0005778">
    <property type="term" value="C:peroxisomal membrane"/>
    <property type="evidence" value="ECO:0007669"/>
    <property type="project" value="TreeGrafter"/>
</dbReference>
<evidence type="ECO:0000256" key="3">
    <source>
        <dbReference type="ARBA" id="ARBA00022692"/>
    </source>
</evidence>
<keyword evidence="5" id="KW-0472">Membrane</keyword>
<dbReference type="Pfam" id="PF04117">
    <property type="entry name" value="Mpv17_PMP22"/>
    <property type="match status" value="1"/>
</dbReference>
<gene>
    <name evidence="7" type="ORF">B0J15DRAFT_530727</name>
</gene>
<evidence type="ECO:0000256" key="1">
    <source>
        <dbReference type="ARBA" id="ARBA00004141"/>
    </source>
</evidence>
<proteinExistence type="inferred from homology"/>
<dbReference type="Proteomes" id="UP000736672">
    <property type="component" value="Unassembled WGS sequence"/>
</dbReference>